<accession>A0A2M7S8K9</accession>
<sequence length="247" mass="28408">MEKKRKFIWIYVALAFLMFIPLYTEKPYDPRQTTDVIKSLLMVVTDPYAAFAPIFHIGTIVLVILMILLREKSSRIFTGYFGVNFLVIAFVNSIGSTEKYGRVVMTSTLVLCLIIGILWVIETFRPKTTAGFKGVLPYKYFFLPLPLLVFWSPFNAQVKPDFNPALLLNAPSYGMTFCFTMPVFLFFLILFHPKVNVFSLKITSFIGLMYGLVNMQWFFTPGMSWMGILHLPLLILSLYGMLLRRNA</sequence>
<feature type="transmembrane region" description="Helical" evidence="1">
    <location>
        <begin position="76"/>
        <end position="94"/>
    </location>
</feature>
<feature type="transmembrane region" description="Helical" evidence="1">
    <location>
        <begin position="198"/>
        <end position="219"/>
    </location>
</feature>
<feature type="transmembrane region" description="Helical" evidence="1">
    <location>
        <begin position="170"/>
        <end position="191"/>
    </location>
</feature>
<gene>
    <name evidence="2" type="ORF">COY52_09165</name>
</gene>
<dbReference type="EMBL" id="PFMR01000244">
    <property type="protein sequence ID" value="PIZ15663.1"/>
    <property type="molecule type" value="Genomic_DNA"/>
</dbReference>
<feature type="transmembrane region" description="Helical" evidence="1">
    <location>
        <begin position="7"/>
        <end position="24"/>
    </location>
</feature>
<organism evidence="2 3">
    <name type="scientific">Candidatus Desantisbacteria bacterium CG_4_10_14_0_8_um_filter_48_22</name>
    <dbReference type="NCBI Taxonomy" id="1974543"/>
    <lineage>
        <taxon>Bacteria</taxon>
        <taxon>Candidatus Desantisiibacteriota</taxon>
    </lineage>
</organism>
<feature type="transmembrane region" description="Helical" evidence="1">
    <location>
        <begin position="100"/>
        <end position="120"/>
    </location>
</feature>
<protein>
    <submittedName>
        <fullName evidence="2">Uncharacterized protein</fullName>
    </submittedName>
</protein>
<evidence type="ECO:0000313" key="3">
    <source>
        <dbReference type="Proteomes" id="UP000229307"/>
    </source>
</evidence>
<dbReference type="AlphaFoldDB" id="A0A2M7S8K9"/>
<name>A0A2M7S8K9_9BACT</name>
<keyword evidence="1" id="KW-0812">Transmembrane</keyword>
<keyword evidence="1" id="KW-0472">Membrane</keyword>
<evidence type="ECO:0000256" key="1">
    <source>
        <dbReference type="SAM" id="Phobius"/>
    </source>
</evidence>
<feature type="transmembrane region" description="Helical" evidence="1">
    <location>
        <begin position="48"/>
        <end position="69"/>
    </location>
</feature>
<feature type="transmembrane region" description="Helical" evidence="1">
    <location>
        <begin position="225"/>
        <end position="243"/>
    </location>
</feature>
<feature type="transmembrane region" description="Helical" evidence="1">
    <location>
        <begin position="140"/>
        <end position="158"/>
    </location>
</feature>
<dbReference type="Proteomes" id="UP000229307">
    <property type="component" value="Unassembled WGS sequence"/>
</dbReference>
<proteinExistence type="predicted"/>
<reference evidence="3" key="1">
    <citation type="submission" date="2017-09" db="EMBL/GenBank/DDBJ databases">
        <title>Depth-based differentiation of microbial function through sediment-hosted aquifers and enrichment of novel symbionts in the deep terrestrial subsurface.</title>
        <authorList>
            <person name="Probst A.J."/>
            <person name="Ladd B."/>
            <person name="Jarett J.K."/>
            <person name="Geller-Mcgrath D.E."/>
            <person name="Sieber C.M.K."/>
            <person name="Emerson J.B."/>
            <person name="Anantharaman K."/>
            <person name="Thomas B.C."/>
            <person name="Malmstrom R."/>
            <person name="Stieglmeier M."/>
            <person name="Klingl A."/>
            <person name="Woyke T."/>
            <person name="Ryan C.M."/>
            <person name="Banfield J.F."/>
        </authorList>
    </citation>
    <scope>NUCLEOTIDE SEQUENCE [LARGE SCALE GENOMIC DNA]</scope>
</reference>
<evidence type="ECO:0000313" key="2">
    <source>
        <dbReference type="EMBL" id="PIZ15663.1"/>
    </source>
</evidence>
<keyword evidence="1" id="KW-1133">Transmembrane helix</keyword>
<comment type="caution">
    <text evidence="2">The sequence shown here is derived from an EMBL/GenBank/DDBJ whole genome shotgun (WGS) entry which is preliminary data.</text>
</comment>